<keyword evidence="4" id="KW-0732">Signal</keyword>
<dbReference type="GO" id="GO:0016787">
    <property type="term" value="F:hydrolase activity"/>
    <property type="evidence" value="ECO:0007669"/>
    <property type="project" value="TreeGrafter"/>
</dbReference>
<dbReference type="GO" id="GO:0012505">
    <property type="term" value="C:endomembrane system"/>
    <property type="evidence" value="ECO:0007669"/>
    <property type="project" value="TreeGrafter"/>
</dbReference>
<comment type="subcellular location">
    <subcellularLocation>
        <location evidence="1">Vacuole</location>
    </subcellularLocation>
</comment>
<evidence type="ECO:0000256" key="1">
    <source>
        <dbReference type="ARBA" id="ARBA00004116"/>
    </source>
</evidence>
<sequence>MEEKKLQLRRGRDGIVQYPHLFFAALALALVITDPFRLSPLAGIDYRPVKHELAPYREVMGSWPRDNASRLRRGRLEFVGEVFGPESIEFDRQGRGPYAGLADGRVVRWMGENVGWETFAVMNPDWSEKVCANGVNSTTRNQHDKEQLCGRPLGLRFHRETGELYVADAYHGLMVVGQGGGVAKSLAREAGGEPILFANDLDIHRNGSVFFTDTSMRYNRKDHLNILLEGEGTGRLLRYDPETSEVNVVLNGLVFPNGVQISEDQQFLLFSETTNCRIMRYWLEGPRTGELEVFVNLPGFPDNVRSNGKGQFWVAIDCCRTPAQEVFAKRPWLRTAYFKLPMTLTMLTRRAVARMHTVLALLDGDGNVVEVLEDRGREVMKLVSEVREVGGKLWIGTVAHNHIATVPYPLD</sequence>
<dbReference type="Pfam" id="PF20067">
    <property type="entry name" value="SSL_N"/>
    <property type="match status" value="1"/>
</dbReference>
<dbReference type="InterPro" id="IPR011042">
    <property type="entry name" value="6-blade_b-propeller_TolB-like"/>
</dbReference>
<dbReference type="PANTHER" id="PTHR10426:SF21">
    <property type="entry name" value="PROTEIN STRICTOSIDINE SYNTHASE-LIKE 13"/>
    <property type="match status" value="1"/>
</dbReference>
<dbReference type="PANTHER" id="PTHR10426">
    <property type="entry name" value="STRICTOSIDINE SYNTHASE-RELATED"/>
    <property type="match status" value="1"/>
</dbReference>
<evidence type="ECO:0000259" key="6">
    <source>
        <dbReference type="Pfam" id="PF03088"/>
    </source>
</evidence>
<evidence type="ECO:0000256" key="2">
    <source>
        <dbReference type="ARBA" id="ARBA00009191"/>
    </source>
</evidence>
<evidence type="ECO:0000256" key="4">
    <source>
        <dbReference type="ARBA" id="ARBA00022729"/>
    </source>
</evidence>
<evidence type="ECO:0000313" key="8">
    <source>
        <dbReference type="Proteomes" id="UP001054889"/>
    </source>
</evidence>
<dbReference type="InterPro" id="IPR018119">
    <property type="entry name" value="Strictosidine_synth_cons-reg"/>
</dbReference>
<dbReference type="FunFam" id="2.120.10.30:FF:000032">
    <property type="entry name" value="Protein STRICTOSIDINE SYNTHASE-LIKE 13"/>
    <property type="match status" value="1"/>
</dbReference>
<gene>
    <name evidence="7" type="primary">gb19319</name>
    <name evidence="7" type="ORF">PR202_gb19319</name>
</gene>
<organism evidence="7 8">
    <name type="scientific">Eleusine coracana subsp. coracana</name>
    <dbReference type="NCBI Taxonomy" id="191504"/>
    <lineage>
        <taxon>Eukaryota</taxon>
        <taxon>Viridiplantae</taxon>
        <taxon>Streptophyta</taxon>
        <taxon>Embryophyta</taxon>
        <taxon>Tracheophyta</taxon>
        <taxon>Spermatophyta</taxon>
        <taxon>Magnoliopsida</taxon>
        <taxon>Liliopsida</taxon>
        <taxon>Poales</taxon>
        <taxon>Poaceae</taxon>
        <taxon>PACMAD clade</taxon>
        <taxon>Chloridoideae</taxon>
        <taxon>Cynodonteae</taxon>
        <taxon>Eleusininae</taxon>
        <taxon>Eleusine</taxon>
    </lineage>
</organism>
<evidence type="ECO:0000313" key="7">
    <source>
        <dbReference type="EMBL" id="GJN30969.1"/>
    </source>
</evidence>
<keyword evidence="8" id="KW-1185">Reference proteome</keyword>
<dbReference type="EMBL" id="BQKI01000082">
    <property type="protein sequence ID" value="GJN30969.1"/>
    <property type="molecule type" value="Genomic_DNA"/>
</dbReference>
<dbReference type="SUPFAM" id="SSF63829">
    <property type="entry name" value="Calcium-dependent phosphotriesterase"/>
    <property type="match status" value="1"/>
</dbReference>
<dbReference type="AlphaFoldDB" id="A0AAV5F5P4"/>
<evidence type="ECO:0000256" key="3">
    <source>
        <dbReference type="ARBA" id="ARBA00022554"/>
    </source>
</evidence>
<name>A0AAV5F5P4_ELECO</name>
<comment type="caution">
    <text evidence="7">The sequence shown here is derived from an EMBL/GenBank/DDBJ whole genome shotgun (WGS) entry which is preliminary data.</text>
</comment>
<keyword evidence="3" id="KW-0926">Vacuole</keyword>
<dbReference type="GO" id="GO:0005773">
    <property type="term" value="C:vacuole"/>
    <property type="evidence" value="ECO:0007669"/>
    <property type="project" value="UniProtKB-SubCell"/>
</dbReference>
<keyword evidence="5" id="KW-0325">Glycoprotein</keyword>
<comment type="similarity">
    <text evidence="2">Belongs to the strictosidine synthase family.</text>
</comment>
<reference evidence="7" key="2">
    <citation type="submission" date="2021-12" db="EMBL/GenBank/DDBJ databases">
        <title>Resequencing data analysis of finger millet.</title>
        <authorList>
            <person name="Hatakeyama M."/>
            <person name="Aluri S."/>
            <person name="Balachadran M.T."/>
            <person name="Sivarajan S.R."/>
            <person name="Poveda L."/>
            <person name="Shimizu-Inatsugi R."/>
            <person name="Schlapbach R."/>
            <person name="Sreeman S.M."/>
            <person name="Shimizu K.K."/>
        </authorList>
    </citation>
    <scope>NUCLEOTIDE SEQUENCE</scope>
</reference>
<evidence type="ECO:0000256" key="5">
    <source>
        <dbReference type="ARBA" id="ARBA00023180"/>
    </source>
</evidence>
<reference evidence="7" key="1">
    <citation type="journal article" date="2018" name="DNA Res.">
        <title>Multiple hybrid de novo genome assembly of finger millet, an orphan allotetraploid crop.</title>
        <authorList>
            <person name="Hatakeyama M."/>
            <person name="Aluri S."/>
            <person name="Balachadran M.T."/>
            <person name="Sivarajan S.R."/>
            <person name="Patrignani A."/>
            <person name="Gruter S."/>
            <person name="Poveda L."/>
            <person name="Shimizu-Inatsugi R."/>
            <person name="Baeten J."/>
            <person name="Francoijs K.J."/>
            <person name="Nataraja K.N."/>
            <person name="Reddy Y.A.N."/>
            <person name="Phadnis S."/>
            <person name="Ravikumar R.L."/>
            <person name="Schlapbach R."/>
            <person name="Sreeman S.M."/>
            <person name="Shimizu K.K."/>
        </authorList>
    </citation>
    <scope>NUCLEOTIDE SEQUENCE</scope>
</reference>
<dbReference type="Pfam" id="PF03088">
    <property type="entry name" value="Str_synth"/>
    <property type="match status" value="1"/>
</dbReference>
<protein>
    <recommendedName>
        <fullName evidence="6">Strictosidine synthase conserved region domain-containing protein</fullName>
    </recommendedName>
</protein>
<accession>A0AAV5F5P4</accession>
<dbReference type="Gene3D" id="2.120.10.30">
    <property type="entry name" value="TolB, C-terminal domain"/>
    <property type="match status" value="1"/>
</dbReference>
<dbReference type="Proteomes" id="UP001054889">
    <property type="component" value="Unassembled WGS sequence"/>
</dbReference>
<proteinExistence type="inferred from homology"/>
<feature type="domain" description="Strictosidine synthase conserved region" evidence="6">
    <location>
        <begin position="199"/>
        <end position="285"/>
    </location>
</feature>